<proteinExistence type="predicted"/>
<keyword evidence="2" id="KW-1185">Reference proteome</keyword>
<name>A0A9P5TFR8_GYMJU</name>
<dbReference type="Proteomes" id="UP000724874">
    <property type="component" value="Unassembled WGS sequence"/>
</dbReference>
<gene>
    <name evidence="1" type="ORF">CPB84DRAFT_1754343</name>
</gene>
<protein>
    <submittedName>
        <fullName evidence="1">Uncharacterized protein</fullName>
    </submittedName>
</protein>
<dbReference type="AlphaFoldDB" id="A0A9P5TFR8"/>
<organism evidence="1 2">
    <name type="scientific">Gymnopilus junonius</name>
    <name type="common">Spectacular rustgill mushroom</name>
    <name type="synonym">Gymnopilus spectabilis subsp. junonius</name>
    <dbReference type="NCBI Taxonomy" id="109634"/>
    <lineage>
        <taxon>Eukaryota</taxon>
        <taxon>Fungi</taxon>
        <taxon>Dikarya</taxon>
        <taxon>Basidiomycota</taxon>
        <taxon>Agaricomycotina</taxon>
        <taxon>Agaricomycetes</taxon>
        <taxon>Agaricomycetidae</taxon>
        <taxon>Agaricales</taxon>
        <taxon>Agaricineae</taxon>
        <taxon>Hymenogastraceae</taxon>
        <taxon>Gymnopilus</taxon>
    </lineage>
</organism>
<dbReference type="OrthoDB" id="10533477at2759"/>
<accession>A0A9P5TFR8</accession>
<dbReference type="EMBL" id="JADNYJ010000341">
    <property type="protein sequence ID" value="KAF8870698.1"/>
    <property type="molecule type" value="Genomic_DNA"/>
</dbReference>
<comment type="caution">
    <text evidence="1">The sequence shown here is derived from an EMBL/GenBank/DDBJ whole genome shotgun (WGS) entry which is preliminary data.</text>
</comment>
<sequence length="368" mass="40573">MPIALQAATQTLRTMNDVVGQISAAEVWSDKPKFTEWTAHFPFQPANEDDIHDDDDIEWSEIAGEYLVDTTPSKVKSDYKFAFSGAETPARRSFGCSKLLALFFASLLFVLMKKSSTISGAVAKQQLVETPIFIIMVKVPCNCTSYGCGGKDVDCRTQQAHALKDRTIQGQQQAAALKDVQTVLTQKATEASEQVMQDQLDTIAQHLATTTLSDVQGSPYFSSPDLPSFVNPPPVASPMRQAHIHHILKRLSEIESMANALDEEVITQLHHSELPSFLNAQSFPLAGLIGKCRHLDADIAKITSKSAAITAAKDSIKTQLNVIARKLQTAKKAWKEKREVIQSPKPRNALLNTRRTTFSNLSYPQPTH</sequence>
<evidence type="ECO:0000313" key="2">
    <source>
        <dbReference type="Proteomes" id="UP000724874"/>
    </source>
</evidence>
<evidence type="ECO:0000313" key="1">
    <source>
        <dbReference type="EMBL" id="KAF8870698.1"/>
    </source>
</evidence>
<reference evidence="1" key="1">
    <citation type="submission" date="2020-11" db="EMBL/GenBank/DDBJ databases">
        <authorList>
            <consortium name="DOE Joint Genome Institute"/>
            <person name="Ahrendt S."/>
            <person name="Riley R."/>
            <person name="Andreopoulos W."/>
            <person name="LaButti K."/>
            <person name="Pangilinan J."/>
            <person name="Ruiz-duenas F.J."/>
            <person name="Barrasa J.M."/>
            <person name="Sanchez-Garcia M."/>
            <person name="Camarero S."/>
            <person name="Miyauchi S."/>
            <person name="Serrano A."/>
            <person name="Linde D."/>
            <person name="Babiker R."/>
            <person name="Drula E."/>
            <person name="Ayuso-Fernandez I."/>
            <person name="Pacheco R."/>
            <person name="Padilla G."/>
            <person name="Ferreira P."/>
            <person name="Barriuso J."/>
            <person name="Kellner H."/>
            <person name="Castanera R."/>
            <person name="Alfaro M."/>
            <person name="Ramirez L."/>
            <person name="Pisabarro A.G."/>
            <person name="Kuo A."/>
            <person name="Tritt A."/>
            <person name="Lipzen A."/>
            <person name="He G."/>
            <person name="Yan M."/>
            <person name="Ng V."/>
            <person name="Cullen D."/>
            <person name="Martin F."/>
            <person name="Rosso M.-N."/>
            <person name="Henrissat B."/>
            <person name="Hibbett D."/>
            <person name="Martinez A.T."/>
            <person name="Grigoriev I.V."/>
        </authorList>
    </citation>
    <scope>NUCLEOTIDE SEQUENCE</scope>
    <source>
        <strain evidence="1">AH 44721</strain>
    </source>
</reference>